<dbReference type="GO" id="GO:0042149">
    <property type="term" value="P:cellular response to glucose starvation"/>
    <property type="evidence" value="ECO:0007669"/>
    <property type="project" value="TreeGrafter"/>
</dbReference>
<name>A0AAD5WZH0_9FUNG</name>
<dbReference type="SMART" id="SM00116">
    <property type="entry name" value="CBS"/>
    <property type="match status" value="4"/>
</dbReference>
<feature type="domain" description="CBS" evidence="4">
    <location>
        <begin position="303"/>
        <end position="358"/>
    </location>
</feature>
<dbReference type="InterPro" id="IPR000644">
    <property type="entry name" value="CBS_dom"/>
</dbReference>
<proteinExistence type="predicted"/>
<evidence type="ECO:0000313" key="5">
    <source>
        <dbReference type="EMBL" id="KAJ3046856.1"/>
    </source>
</evidence>
<keyword evidence="6" id="KW-1185">Reference proteome</keyword>
<dbReference type="GO" id="GO:0004865">
    <property type="term" value="F:protein serine/threonine phosphatase inhibitor activity"/>
    <property type="evidence" value="ECO:0007669"/>
    <property type="project" value="TreeGrafter"/>
</dbReference>
<feature type="domain" description="CBS" evidence="4">
    <location>
        <begin position="218"/>
        <end position="284"/>
    </location>
</feature>
<dbReference type="PANTHER" id="PTHR13780:SF36">
    <property type="entry name" value="CBS DOMAIN-CONTAINING PROTEIN"/>
    <property type="match status" value="1"/>
</dbReference>
<dbReference type="PROSITE" id="PS51371">
    <property type="entry name" value="CBS"/>
    <property type="match status" value="4"/>
</dbReference>
<accession>A0AAD5WZH0</accession>
<dbReference type="EMBL" id="JADGJD010001078">
    <property type="protein sequence ID" value="KAJ3046856.1"/>
    <property type="molecule type" value="Genomic_DNA"/>
</dbReference>
<dbReference type="SUPFAM" id="SSF54631">
    <property type="entry name" value="CBS-domain pair"/>
    <property type="match status" value="2"/>
</dbReference>
<dbReference type="Pfam" id="PF00571">
    <property type="entry name" value="CBS"/>
    <property type="match status" value="4"/>
</dbReference>
<gene>
    <name evidence="5" type="primary">SDS23_1</name>
    <name evidence="5" type="ORF">HK097_000451</name>
</gene>
<organism evidence="5 6">
    <name type="scientific">Rhizophlyctis rosea</name>
    <dbReference type="NCBI Taxonomy" id="64517"/>
    <lineage>
        <taxon>Eukaryota</taxon>
        <taxon>Fungi</taxon>
        <taxon>Fungi incertae sedis</taxon>
        <taxon>Chytridiomycota</taxon>
        <taxon>Chytridiomycota incertae sedis</taxon>
        <taxon>Chytridiomycetes</taxon>
        <taxon>Rhizophlyctidales</taxon>
        <taxon>Rhizophlyctidaceae</taxon>
        <taxon>Rhizophlyctis</taxon>
    </lineage>
</organism>
<reference evidence="5" key="1">
    <citation type="submission" date="2020-05" db="EMBL/GenBank/DDBJ databases">
        <title>Phylogenomic resolution of chytrid fungi.</title>
        <authorList>
            <person name="Stajich J.E."/>
            <person name="Amses K."/>
            <person name="Simmons R."/>
            <person name="Seto K."/>
            <person name="Myers J."/>
            <person name="Bonds A."/>
            <person name="Quandt C.A."/>
            <person name="Barry K."/>
            <person name="Liu P."/>
            <person name="Grigoriev I."/>
            <person name="Longcore J.E."/>
            <person name="James T.Y."/>
        </authorList>
    </citation>
    <scope>NUCLEOTIDE SEQUENCE</scope>
    <source>
        <strain evidence="5">JEL0318</strain>
    </source>
</reference>
<evidence type="ECO:0000259" key="4">
    <source>
        <dbReference type="PROSITE" id="PS51371"/>
    </source>
</evidence>
<feature type="domain" description="CBS" evidence="4">
    <location>
        <begin position="131"/>
        <end position="195"/>
    </location>
</feature>
<comment type="caution">
    <text evidence="5">The sequence shown here is derived from an EMBL/GenBank/DDBJ whole genome shotgun (WGS) entry which is preliminary data.</text>
</comment>
<keyword evidence="2 3" id="KW-0129">CBS domain</keyword>
<sequence>MAETPEDPVPGILSAITCGEVILSPDQFATRESTRPTVPVCLDSELSVQEGCAALAAHRVSSAPVYDEKAGGFVGMLDYRDLVAYILAVLHKVPADRISADADLELTDIIRQATTGPQGTAGVPIKLVANLSKLNPLAHLYSTEPVLTAVKTFARDKVHRLVVLRQEGAAGGDTFVGIISQSTVAALIASRLGKLSTKPGQPRTSWPLGEKTLADLGLVKGDVISISPEDQVLEALYLMHEKKISSVGIVDRSEGDNLLLGSISMTDIKEILARRGGWKRLFDSAMHFFGDLRAEQGLQHHGDDRVPSFTVHPGTTLGSAVEKIAATRSHRVWVVEKDGKVVGVVSLSDVMAVIAARL</sequence>
<evidence type="ECO:0000256" key="1">
    <source>
        <dbReference type="ARBA" id="ARBA00022737"/>
    </source>
</evidence>
<dbReference type="Proteomes" id="UP001212841">
    <property type="component" value="Unassembled WGS sequence"/>
</dbReference>
<dbReference type="CDD" id="cd02205">
    <property type="entry name" value="CBS_pair_SF"/>
    <property type="match status" value="1"/>
</dbReference>
<dbReference type="Gene3D" id="3.10.580.10">
    <property type="entry name" value="CBS-domain"/>
    <property type="match status" value="2"/>
</dbReference>
<evidence type="ECO:0000256" key="2">
    <source>
        <dbReference type="ARBA" id="ARBA00023122"/>
    </source>
</evidence>
<evidence type="ECO:0000256" key="3">
    <source>
        <dbReference type="PROSITE-ProRule" id="PRU00703"/>
    </source>
</evidence>
<dbReference type="InterPro" id="IPR046342">
    <property type="entry name" value="CBS_dom_sf"/>
</dbReference>
<protein>
    <submittedName>
        <fullName evidence="5">Cell separation during budding</fullName>
    </submittedName>
</protein>
<evidence type="ECO:0000313" key="6">
    <source>
        <dbReference type="Proteomes" id="UP001212841"/>
    </source>
</evidence>
<dbReference type="AlphaFoldDB" id="A0AAD5WZH0"/>
<dbReference type="InterPro" id="IPR050511">
    <property type="entry name" value="AMPK_gamma/SDS23_families"/>
</dbReference>
<keyword evidence="1" id="KW-0677">Repeat</keyword>
<dbReference type="PANTHER" id="PTHR13780">
    <property type="entry name" value="AMP-ACTIVATED PROTEIN KINASE, GAMMA REGULATORY SUBUNIT"/>
    <property type="match status" value="1"/>
</dbReference>
<feature type="domain" description="CBS" evidence="4">
    <location>
        <begin position="34"/>
        <end position="93"/>
    </location>
</feature>